<evidence type="ECO:0000313" key="3">
    <source>
        <dbReference type="Proteomes" id="UP001375370"/>
    </source>
</evidence>
<protein>
    <submittedName>
        <fullName evidence="2">Small multi-drug export protein</fullName>
    </submittedName>
</protein>
<proteinExistence type="predicted"/>
<dbReference type="PANTHER" id="PTHR36007">
    <property type="entry name" value="TRANSPORT PROTEIN-RELATED"/>
    <property type="match status" value="1"/>
</dbReference>
<feature type="transmembrane region" description="Helical" evidence="1">
    <location>
        <begin position="103"/>
        <end position="132"/>
    </location>
</feature>
<dbReference type="RefSeq" id="WP_338737369.1">
    <property type="nucleotide sequence ID" value="NZ_CP146612.1"/>
</dbReference>
<dbReference type="EMBL" id="CP146612">
    <property type="protein sequence ID" value="WWX25229.1"/>
    <property type="molecule type" value="Genomic_DNA"/>
</dbReference>
<evidence type="ECO:0000313" key="2">
    <source>
        <dbReference type="EMBL" id="WWX25229.1"/>
    </source>
</evidence>
<keyword evidence="1" id="KW-0812">Transmembrane</keyword>
<keyword evidence="3" id="KW-1185">Reference proteome</keyword>
<dbReference type="InterPro" id="IPR009577">
    <property type="entry name" value="Sm_multidrug_ex"/>
</dbReference>
<dbReference type="Proteomes" id="UP001375370">
    <property type="component" value="Chromosome"/>
</dbReference>
<sequence>MDIQQYFLDLGFSPSLVIFIISTLPVVELRGAIPVAINILDYPWLGAYFLAIAGNMLPVPFILQLLSWFTEKVRQYSWGAAFVEWLFARTQKRSGIIFKYRSIGLVMFVAVPLPLTGAWTGAIAAVLLGMGFHAALFSILTGVLIAGVIVTCLALLGWAGAFIAGLFLIGIFIFTRLKSRP</sequence>
<reference evidence="2 3" key="1">
    <citation type="submission" date="2024-03" db="EMBL/GenBank/DDBJ databases">
        <title>A Dehalogenimonas Isolated from Estuarine Sediments Dihaloeliminates Chlorinated Alkanes.</title>
        <authorList>
            <person name="Yang Y."/>
            <person name="Wang H."/>
        </authorList>
    </citation>
    <scope>NUCLEOTIDE SEQUENCE [LARGE SCALE GENOMIC DNA]</scope>
    <source>
        <strain evidence="2 3">W</strain>
    </source>
</reference>
<keyword evidence="1" id="KW-1133">Transmembrane helix</keyword>
<accession>A0ABZ2J7K6</accession>
<feature type="transmembrane region" description="Helical" evidence="1">
    <location>
        <begin position="144"/>
        <end position="174"/>
    </location>
</feature>
<evidence type="ECO:0000256" key="1">
    <source>
        <dbReference type="SAM" id="Phobius"/>
    </source>
</evidence>
<dbReference type="PANTHER" id="PTHR36007:SF2">
    <property type="entry name" value="TRANSPORT PROTEIN-RELATED"/>
    <property type="match status" value="1"/>
</dbReference>
<name>A0ABZ2J7K6_9CHLR</name>
<dbReference type="Pfam" id="PF06695">
    <property type="entry name" value="Sm_multidrug_ex"/>
    <property type="match status" value="1"/>
</dbReference>
<gene>
    <name evidence="2" type="ORF">V8247_08215</name>
</gene>
<feature type="transmembrane region" description="Helical" evidence="1">
    <location>
        <begin position="47"/>
        <end position="69"/>
    </location>
</feature>
<keyword evidence="1" id="KW-0472">Membrane</keyword>
<feature type="transmembrane region" description="Helical" evidence="1">
    <location>
        <begin position="7"/>
        <end position="27"/>
    </location>
</feature>
<organism evidence="2 3">
    <name type="scientific">Candidatus Dehalogenimonas loeffleri</name>
    <dbReference type="NCBI Taxonomy" id="3127115"/>
    <lineage>
        <taxon>Bacteria</taxon>
        <taxon>Bacillati</taxon>
        <taxon>Chloroflexota</taxon>
        <taxon>Dehalococcoidia</taxon>
        <taxon>Dehalococcoidales</taxon>
        <taxon>Dehalococcoidaceae</taxon>
        <taxon>Dehalogenimonas</taxon>
    </lineage>
</organism>